<comment type="similarity">
    <text evidence="2">Belongs to the ATP-dependent AMP-binding enzyme family.</text>
</comment>
<name>N6ZX82_9RHOO</name>
<dbReference type="CDD" id="cd19534">
    <property type="entry name" value="E_NRPS"/>
    <property type="match status" value="1"/>
</dbReference>
<dbReference type="CDD" id="cd19544">
    <property type="entry name" value="E-C_NRPS"/>
    <property type="match status" value="1"/>
</dbReference>
<dbReference type="FunFam" id="2.30.38.10:FF:000001">
    <property type="entry name" value="Non-ribosomal peptide synthetase PvdI"/>
    <property type="match status" value="2"/>
</dbReference>
<dbReference type="NCBIfam" id="TIGR01733">
    <property type="entry name" value="AA-adenyl-dom"/>
    <property type="match status" value="2"/>
</dbReference>
<dbReference type="InterPro" id="IPR020845">
    <property type="entry name" value="AMP-binding_CS"/>
</dbReference>
<dbReference type="FunFam" id="1.10.1200.10:FF:000005">
    <property type="entry name" value="Nonribosomal peptide synthetase 1"/>
    <property type="match status" value="2"/>
</dbReference>
<feature type="region of interest" description="Disordered" evidence="5">
    <location>
        <begin position="1"/>
        <end position="21"/>
    </location>
</feature>
<evidence type="ECO:0000256" key="1">
    <source>
        <dbReference type="ARBA" id="ARBA00001957"/>
    </source>
</evidence>
<dbReference type="Gene3D" id="3.30.300.30">
    <property type="match status" value="2"/>
</dbReference>
<sequence>MLQARLRGGHTTNAAQSITPRQPRCDRATLSYAQQRQWFLWQMNPESTAYHMCGGLALTGHLDVNVIRSSLDALVARHDSLRTTFRADGEGVAEQIIHARSDIRLPYFDLSDMGADEKAVRLKDEIERRCAQPFVLTSGPLLRAVLFKTEKNEHHLVVVMHHIISDEWSTQIILDEMATLYGAYLEGASPQLPDLPIQYADYAVWQRAWINGVEGQRQLAWWRAQMGDEHPVLALPTDRSRAGDGRYTAARHRIVLEAELVGRLRQQAQAHGGTLFMALLTAFEALLFRHTGQADLRVGVPVANRNHSEVDKVVGIFVNAQVLRAQIDGRMPLAELLAQTRNVALGAQANQDLPFEQLVEALQPERHLATHPLFQVMFNHLRRDHRSLQIWSGLTVERLDFDESDAQFELALQTCEYEDGQIEASFSYARELFEPETIDRMAGHYVAVLRALADHPEQAVGEIDLLSDAERWQLADWGVNERRYPDVEPVHRLIERRVQARPEATALVFGDEALTYAELNARANRLAHRLIALGVRPEVKVGIAVERSIEMVVGLLAILKAGGAYVPLDPEYPGERLAFMVEDSGIGLLLTQSHLAARVPRGAALTVLKLDALDLGNEPAESPPFALHGEHPAYVIYTSGSTGKPKGVMVRHRALSHFLHSMRDAPGLAADDILLAVTSLSFDIAALELYLPLISGARIVIASRDEARNGEALARLIEQSQTTVLQCTPASWRLLRAAGWPGAQGRRFKGLCGGEALQPDLAQDLLSIGVDLWNMYGPTETTIWSAAGRVGEEGPPHLGRAIAATRLHVLDGALNLVPQGVAGELYLGGIGLARGYLNRAGLSAERFVADPFGADGERLYRTGDLARWNAEEQLEYLGRIDHQVKIRGFRIEVGEVEARLLAQSGVREAVVVAREGPGGARLMGYVSAVAGQAIEAGELRERLGRQLPDYMVPSAVVVLDALPLNANGKVDRKALPEPGLEGTREYEAPQGEVEEALAKIWAEVLGVERVGRHDNFFELGGHSLLALSLLERMRVQGMTTQVRTLFQQPELAAFAKEILQASGRNEVIVPPNLIPAGCRAIRPEMLTLLEFGAGEIARIEAAVPGGATNIQDIYPLAPLQEGILFHHMLQTEGDAYVTPCLLSFDSRERLEHFISSLNRVIERHDILRTAVLWEGLGEPVQVVHRQAQLEIEWLEDEVAGSVADRFNAHVDPRHHRIDVRKAPMIRAVAAYDAEQSRWLLQLPSHHLVLDHTTLEQLVGEIALIQQGKEAQLPEPVPFRRFVAQARLGVSRTEHEAFFGKMLGDVEEPTAPFGLLDVQGDGSDVEEVRLPLETELARQIRAQAQRHGVSAASLFHLAWALVLGKTTGKGDVVFGTVLFGRMQGGEGAERALGMFINTLPVRIRLGGRSVLQSLRETQAVLTGLLHHEHASLSLAQRCSGLPGGTPLFSALLNYRYSVQQDEGETASAWEGMDVLGGEERTNYPVGMSVDDLGQGFRLVGQVQKTVGALRLCEYLRAAVAGLVEALADHPGQAVGEIDLLSDAERRQLADWGVNERRHPDVEPVQRLIEQQVQARPEATALVFGDEALTYAELNARANRLAHRLIALGVRPEAKVGIAVERSVEMVVGLLAILKAGGAYVPLDPEYPAERLAYMVEDSGIGLLLTQSWVRERIPATERLGVLELDRLDLGGEPEHDPNVAVHGEGLAYVIYTSGSTGRPKGAAIRHRSLASCMTWMQQTYGLTSTDTVLHKAPFGFDVSAWEIFWPLTAGVRLVVANPGDHRDPERITELIRTHQITTLNFVPAMLQAFLAHEGIEGETRLRYVICGGEAMPAATQGEALRRLEGVSLQNLYGPTETTIHVTQWSCRDDGQSLVPIGRPISGTNAYVLDGELSPVPQGVAGELLIGGELLARGYLGRAGLSAERFVADPFDEGGGRLYRTGDLVRWNAEGQLEYLGRLDHQVKIRGFRIELGEIEAQLLAQPEVREAVVVAKDGPGGARLVGYVSAVAGHTIDPALLRARLSKQLPDYMVPSAMVVLESLPLNANGKVDRKALPDPGLDGEQAYEAPQEGVEEALAKIWAEVLKSERIGATDNFFELGGDSIISIQIVSRARQAGIRIAPRDLFTHQTVRGLAAVAELADARAVDQGPVTGEVPLMPIQRWFFERLIPDRHHWNQSVVLTPIRPLDGGALDRALRAVIEHHDALGLGFVETAAGWRATHRNMRAESVLWQSAATDDAALQALFDQAQRSLNLQNGPLLRAVLATLPQGEQRLLLTAHHLVVDGVSWRILLEDLERVYRQASAGQPVTLPAKTGSFKRWAEHLHRYAEGSDMRLEVDHWKSQLQGAPIDLPVRSREGLVCRYAQTAYSRLDAATTQKLLHAAAAAYHTQINDLLLTALARVLTRWIGHSSVLIQLEGHGREELFDSMDLSRTVGWFTTIFPVRLTPPPAFADSVMAIKEQLRTIPNKGIGFGILRYLADSASREAVGALPQPRVTFNYLGQIESGFQNDSIFRLANESAGRGQSLDAPLGNWLTINGQVVGGQLSFGWIYSSEMFDAEVVQQLADDYAMELHDLTEHCCEVKNSTITVSDFPLLRMSPSEFDVLPVSHADVEQAYPLSPMQRSMLSSAACEDGDHIYQLCVDLLDVDVQRLYGAWQAVAAVHDVLRTGFVVGSRPLQVVYRSTRVPFEVRDGSNMTAADLEALAAAERIAGFDMAQAPLFRLLAVQTTGNSHRLIYTSHMILVDGWSGSRLLGEVLQAYAGNPPARPRGNYGEYLAWLESRDHTADEKFWKNQISRLNAPTLLGRSCATSEANVHGHHMAACDAQETQCLRLFAQRNRCTLNTLVQAAWLLMIWKERGCATVGCGMTLSIRPAELPDIERQLGLYVNDVPLIVTIETERPLGQWLTSIQDLNVEIRHHGQTALSDIECWAGQRPLFDNVIVFQNYPLTGVTALDASAGPRIEHLQAREQTSIDLTLYVYAEERLEFHFDYRQHAFCQEAVAELGRCLTETLVAFAVSDADARVCDVAWRADQRNG</sequence>
<dbReference type="InterPro" id="IPR009081">
    <property type="entry name" value="PP-bd_ACP"/>
</dbReference>
<dbReference type="GO" id="GO:0003824">
    <property type="term" value="F:catalytic activity"/>
    <property type="evidence" value="ECO:0007669"/>
    <property type="project" value="InterPro"/>
</dbReference>
<dbReference type="Pfam" id="PF00550">
    <property type="entry name" value="PP-binding"/>
    <property type="match status" value="2"/>
</dbReference>
<dbReference type="FunFam" id="3.40.50.980:FF:000002">
    <property type="entry name" value="Enterobactin synthetase component F"/>
    <property type="match status" value="1"/>
</dbReference>
<evidence type="ECO:0000313" key="7">
    <source>
        <dbReference type="EMBL" id="ENO99092.1"/>
    </source>
</evidence>
<protein>
    <submittedName>
        <fullName evidence="7">Syringomycin synthetase</fullName>
    </submittedName>
</protein>
<dbReference type="Gene3D" id="3.30.559.30">
    <property type="entry name" value="Nonribosomal peptide synthetase, condensation domain"/>
    <property type="match status" value="4"/>
</dbReference>
<dbReference type="InterPro" id="IPR010060">
    <property type="entry name" value="NRPS_synth"/>
</dbReference>
<feature type="domain" description="Carrier" evidence="6">
    <location>
        <begin position="988"/>
        <end position="1062"/>
    </location>
</feature>
<dbReference type="FunFam" id="3.30.559.10:FF:000012">
    <property type="entry name" value="Non-ribosomal peptide synthetase"/>
    <property type="match status" value="1"/>
</dbReference>
<dbReference type="PROSITE" id="PS50075">
    <property type="entry name" value="CARRIER"/>
    <property type="match status" value="2"/>
</dbReference>
<dbReference type="NCBIfam" id="NF003417">
    <property type="entry name" value="PRK04813.1"/>
    <property type="match status" value="2"/>
</dbReference>
<evidence type="ECO:0000256" key="4">
    <source>
        <dbReference type="ARBA" id="ARBA00022553"/>
    </source>
</evidence>
<dbReference type="InterPro" id="IPR010071">
    <property type="entry name" value="AA_adenyl_dom"/>
</dbReference>
<dbReference type="SUPFAM" id="SSF47336">
    <property type="entry name" value="ACP-like"/>
    <property type="match status" value="2"/>
</dbReference>
<dbReference type="InterPro" id="IPR023213">
    <property type="entry name" value="CAT-like_dom_sf"/>
</dbReference>
<reference evidence="7 8" key="1">
    <citation type="submission" date="2012-09" db="EMBL/GenBank/DDBJ databases">
        <title>Draft Genome Sequences of 6 Strains from Genus Thauera.</title>
        <authorList>
            <person name="Liu B."/>
            <person name="Shapleigh J.P."/>
            <person name="Frostegard A.H."/>
        </authorList>
    </citation>
    <scope>NUCLEOTIDE SEQUENCE [LARGE SCALE GENOMIC DNA]</scope>
    <source>
        <strain evidence="7 8">B4P</strain>
    </source>
</reference>
<accession>N6ZX82</accession>
<dbReference type="InterPro" id="IPR025110">
    <property type="entry name" value="AMP-bd_C"/>
</dbReference>
<dbReference type="PROSITE" id="PS00012">
    <property type="entry name" value="PHOSPHOPANTETHEINE"/>
    <property type="match status" value="1"/>
</dbReference>
<dbReference type="GO" id="GO:0031177">
    <property type="term" value="F:phosphopantetheine binding"/>
    <property type="evidence" value="ECO:0007669"/>
    <property type="project" value="InterPro"/>
</dbReference>
<evidence type="ECO:0000256" key="2">
    <source>
        <dbReference type="ARBA" id="ARBA00006432"/>
    </source>
</evidence>
<comment type="cofactor">
    <cofactor evidence="1">
        <name>pantetheine 4'-phosphate</name>
        <dbReference type="ChEBI" id="CHEBI:47942"/>
    </cofactor>
</comment>
<dbReference type="FunFam" id="3.40.50.12780:FF:000012">
    <property type="entry name" value="Non-ribosomal peptide synthetase"/>
    <property type="match status" value="2"/>
</dbReference>
<dbReference type="Pfam" id="PF00501">
    <property type="entry name" value="AMP-binding"/>
    <property type="match status" value="2"/>
</dbReference>
<dbReference type="Gene3D" id="3.30.559.10">
    <property type="entry name" value="Chloramphenicol acetyltransferase-like domain"/>
    <property type="match status" value="4"/>
</dbReference>
<dbReference type="PANTHER" id="PTHR45398:SF1">
    <property type="entry name" value="ENZYME, PUTATIVE (JCVI)-RELATED"/>
    <property type="match status" value="1"/>
</dbReference>
<dbReference type="SUPFAM" id="SSF52777">
    <property type="entry name" value="CoA-dependent acyltransferases"/>
    <property type="match status" value="8"/>
</dbReference>
<dbReference type="CDD" id="cd12116">
    <property type="entry name" value="A_NRPS_Ta1_like"/>
    <property type="match status" value="1"/>
</dbReference>
<keyword evidence="3" id="KW-0596">Phosphopantetheine</keyword>
<dbReference type="PROSITE" id="PS00455">
    <property type="entry name" value="AMP_BINDING"/>
    <property type="match status" value="2"/>
</dbReference>
<dbReference type="FunFam" id="3.40.50.980:FF:000001">
    <property type="entry name" value="Non-ribosomal peptide synthetase"/>
    <property type="match status" value="2"/>
</dbReference>
<dbReference type="InterPro" id="IPR036736">
    <property type="entry name" value="ACP-like_sf"/>
</dbReference>
<evidence type="ECO:0000313" key="8">
    <source>
        <dbReference type="Proteomes" id="UP000013047"/>
    </source>
</evidence>
<dbReference type="Pfam" id="PF13193">
    <property type="entry name" value="AMP-binding_C"/>
    <property type="match status" value="2"/>
</dbReference>
<dbReference type="InterPro" id="IPR000873">
    <property type="entry name" value="AMP-dep_synth/lig_dom"/>
</dbReference>
<dbReference type="Pfam" id="PF00668">
    <property type="entry name" value="Condensation"/>
    <property type="match status" value="4"/>
</dbReference>
<dbReference type="SMART" id="SM00823">
    <property type="entry name" value="PKS_PP"/>
    <property type="match status" value="2"/>
</dbReference>
<gene>
    <name evidence="7" type="ORF">C667_00490</name>
</gene>
<proteinExistence type="inferred from homology"/>
<keyword evidence="8" id="KW-1185">Reference proteome</keyword>
<dbReference type="InterPro" id="IPR001242">
    <property type="entry name" value="Condensation_dom"/>
</dbReference>
<feature type="compositionally biased region" description="Polar residues" evidence="5">
    <location>
        <begin position="10"/>
        <end position="20"/>
    </location>
</feature>
<feature type="domain" description="Carrier" evidence="6">
    <location>
        <begin position="2065"/>
        <end position="2139"/>
    </location>
</feature>
<dbReference type="SUPFAM" id="SSF56801">
    <property type="entry name" value="Acetyl-CoA synthetase-like"/>
    <property type="match status" value="2"/>
</dbReference>
<dbReference type="GO" id="GO:0044550">
    <property type="term" value="P:secondary metabolite biosynthetic process"/>
    <property type="evidence" value="ECO:0007669"/>
    <property type="project" value="UniProtKB-ARBA"/>
</dbReference>
<dbReference type="Gene3D" id="3.40.50.980">
    <property type="match status" value="4"/>
</dbReference>
<dbReference type="FunFam" id="3.30.300.30:FF:000010">
    <property type="entry name" value="Enterobactin synthetase component F"/>
    <property type="match status" value="2"/>
</dbReference>
<evidence type="ECO:0000259" key="6">
    <source>
        <dbReference type="PROSITE" id="PS50075"/>
    </source>
</evidence>
<dbReference type="Gene3D" id="2.30.38.10">
    <property type="entry name" value="Luciferase, Domain 3"/>
    <property type="match status" value="2"/>
</dbReference>
<dbReference type="NCBIfam" id="TIGR01720">
    <property type="entry name" value="NRPS-para261"/>
    <property type="match status" value="1"/>
</dbReference>
<dbReference type="GO" id="GO:0043041">
    <property type="term" value="P:amino acid activation for nonribosomal peptide biosynthetic process"/>
    <property type="evidence" value="ECO:0007669"/>
    <property type="project" value="UniProtKB-ARBA"/>
</dbReference>
<dbReference type="PANTHER" id="PTHR45398">
    <property type="match status" value="1"/>
</dbReference>
<comment type="caution">
    <text evidence="7">The sequence shown here is derived from an EMBL/GenBank/DDBJ whole genome shotgun (WGS) entry which is preliminary data.</text>
</comment>
<dbReference type="Gene3D" id="1.10.1200.10">
    <property type="entry name" value="ACP-like"/>
    <property type="match status" value="2"/>
</dbReference>
<organism evidence="7 8">
    <name type="scientific">Thauera phenylacetica B4P</name>
    <dbReference type="NCBI Taxonomy" id="1234382"/>
    <lineage>
        <taxon>Bacteria</taxon>
        <taxon>Pseudomonadati</taxon>
        <taxon>Pseudomonadota</taxon>
        <taxon>Betaproteobacteria</taxon>
        <taxon>Rhodocyclales</taxon>
        <taxon>Zoogloeaceae</taxon>
        <taxon>Thauera</taxon>
    </lineage>
</organism>
<keyword evidence="4" id="KW-0597">Phosphoprotein</keyword>
<dbReference type="CDD" id="cd05930">
    <property type="entry name" value="A_NRPS"/>
    <property type="match status" value="1"/>
</dbReference>
<dbReference type="EMBL" id="AMXF01000001">
    <property type="protein sequence ID" value="ENO99092.1"/>
    <property type="molecule type" value="Genomic_DNA"/>
</dbReference>
<dbReference type="InterPro" id="IPR045851">
    <property type="entry name" value="AMP-bd_C_sf"/>
</dbReference>
<dbReference type="InterPro" id="IPR006162">
    <property type="entry name" value="Ppantetheine_attach_site"/>
</dbReference>
<dbReference type="CDD" id="cd19531">
    <property type="entry name" value="LCL_NRPS-like"/>
    <property type="match status" value="1"/>
</dbReference>
<evidence type="ECO:0000256" key="5">
    <source>
        <dbReference type="SAM" id="MobiDB-lite"/>
    </source>
</evidence>
<evidence type="ECO:0000256" key="3">
    <source>
        <dbReference type="ARBA" id="ARBA00022450"/>
    </source>
</evidence>
<dbReference type="InterPro" id="IPR020806">
    <property type="entry name" value="PKS_PP-bd"/>
</dbReference>
<dbReference type="Proteomes" id="UP000013047">
    <property type="component" value="Unassembled WGS sequence"/>
</dbReference>